<evidence type="ECO:0000313" key="3">
    <source>
        <dbReference type="Proteomes" id="UP001190700"/>
    </source>
</evidence>
<proteinExistence type="predicted"/>
<reference evidence="2 3" key="1">
    <citation type="journal article" date="2015" name="Genome Biol. Evol.">
        <title>Comparative Genomics of a Bacterivorous Green Alga Reveals Evolutionary Causalities and Consequences of Phago-Mixotrophic Mode of Nutrition.</title>
        <authorList>
            <person name="Burns J.A."/>
            <person name="Paasch A."/>
            <person name="Narechania A."/>
            <person name="Kim E."/>
        </authorList>
    </citation>
    <scope>NUCLEOTIDE SEQUENCE [LARGE SCALE GENOMIC DNA]</scope>
    <source>
        <strain evidence="2 3">PLY_AMNH</strain>
    </source>
</reference>
<protein>
    <submittedName>
        <fullName evidence="2">Uncharacterized protein</fullName>
    </submittedName>
</protein>
<accession>A0AAE0FKP6</accession>
<keyword evidence="1" id="KW-0812">Transmembrane</keyword>
<gene>
    <name evidence="2" type="ORF">CYMTET_29615</name>
</gene>
<dbReference type="Proteomes" id="UP001190700">
    <property type="component" value="Unassembled WGS sequence"/>
</dbReference>
<evidence type="ECO:0000256" key="1">
    <source>
        <dbReference type="SAM" id="Phobius"/>
    </source>
</evidence>
<keyword evidence="1" id="KW-0472">Membrane</keyword>
<sequence length="123" mass="13635">MSRNEWSWDTAEFQEFRANGNAAYLQALVNGPMLGLNWYTVSHHSACGDTDASEDAEIEAGALVLGVALSILMLAFIYYSVFDLFFVPKQYSLTHMLRGGAPSRKRLNLMLSGTDFPVDPDPL</sequence>
<name>A0AAE0FKP6_9CHLO</name>
<dbReference type="EMBL" id="LGRX02016863">
    <property type="protein sequence ID" value="KAK3261474.1"/>
    <property type="molecule type" value="Genomic_DNA"/>
</dbReference>
<dbReference type="AlphaFoldDB" id="A0AAE0FKP6"/>
<keyword evidence="3" id="KW-1185">Reference proteome</keyword>
<comment type="caution">
    <text evidence="2">The sequence shown here is derived from an EMBL/GenBank/DDBJ whole genome shotgun (WGS) entry which is preliminary data.</text>
</comment>
<feature type="transmembrane region" description="Helical" evidence="1">
    <location>
        <begin position="63"/>
        <end position="87"/>
    </location>
</feature>
<evidence type="ECO:0000313" key="2">
    <source>
        <dbReference type="EMBL" id="KAK3261474.1"/>
    </source>
</evidence>
<organism evidence="2 3">
    <name type="scientific">Cymbomonas tetramitiformis</name>
    <dbReference type="NCBI Taxonomy" id="36881"/>
    <lineage>
        <taxon>Eukaryota</taxon>
        <taxon>Viridiplantae</taxon>
        <taxon>Chlorophyta</taxon>
        <taxon>Pyramimonadophyceae</taxon>
        <taxon>Pyramimonadales</taxon>
        <taxon>Pyramimonadaceae</taxon>
        <taxon>Cymbomonas</taxon>
    </lineage>
</organism>
<keyword evidence="1" id="KW-1133">Transmembrane helix</keyword>